<dbReference type="EMBL" id="JAGGLB010000018">
    <property type="protein sequence ID" value="MBP1993290.1"/>
    <property type="molecule type" value="Genomic_DNA"/>
</dbReference>
<dbReference type="Pfam" id="PF13649">
    <property type="entry name" value="Methyltransf_25"/>
    <property type="match status" value="1"/>
</dbReference>
<proteinExistence type="predicted"/>
<keyword evidence="3" id="KW-1185">Reference proteome</keyword>
<evidence type="ECO:0000259" key="1">
    <source>
        <dbReference type="Pfam" id="PF13649"/>
    </source>
</evidence>
<dbReference type="Proteomes" id="UP001519287">
    <property type="component" value="Unassembled WGS sequence"/>
</dbReference>
<dbReference type="GO" id="GO:0032259">
    <property type="term" value="P:methylation"/>
    <property type="evidence" value="ECO:0007669"/>
    <property type="project" value="UniProtKB-KW"/>
</dbReference>
<keyword evidence="2" id="KW-0808">Transferase</keyword>
<dbReference type="PANTHER" id="PTHR43591:SF110">
    <property type="entry name" value="RHODANESE DOMAIN-CONTAINING PROTEIN"/>
    <property type="match status" value="1"/>
</dbReference>
<dbReference type="PANTHER" id="PTHR43591">
    <property type="entry name" value="METHYLTRANSFERASE"/>
    <property type="match status" value="1"/>
</dbReference>
<comment type="caution">
    <text evidence="2">The sequence shown here is derived from an EMBL/GenBank/DDBJ whole genome shotgun (WGS) entry which is preliminary data.</text>
</comment>
<dbReference type="Gene3D" id="2.20.25.110">
    <property type="entry name" value="S-adenosyl-L-methionine-dependent methyltransferases"/>
    <property type="match status" value="1"/>
</dbReference>
<gene>
    <name evidence="2" type="ORF">J2Z66_004911</name>
</gene>
<keyword evidence="2" id="KW-0489">Methyltransferase</keyword>
<accession>A0ABS4J0E1</accession>
<dbReference type="SUPFAM" id="SSF53335">
    <property type="entry name" value="S-adenosyl-L-methionine-dependent methyltransferases"/>
    <property type="match status" value="1"/>
</dbReference>
<dbReference type="GO" id="GO:0008168">
    <property type="term" value="F:methyltransferase activity"/>
    <property type="evidence" value="ECO:0007669"/>
    <property type="project" value="UniProtKB-KW"/>
</dbReference>
<dbReference type="InterPro" id="IPR041698">
    <property type="entry name" value="Methyltransf_25"/>
</dbReference>
<dbReference type="Gene3D" id="3.40.50.150">
    <property type="entry name" value="Vaccinia Virus protein VP39"/>
    <property type="match status" value="1"/>
</dbReference>
<feature type="domain" description="Methyltransferase" evidence="1">
    <location>
        <begin position="44"/>
        <end position="137"/>
    </location>
</feature>
<dbReference type="RefSeq" id="WP_209975024.1">
    <property type="nucleotide sequence ID" value="NZ_JAGGLB010000018.1"/>
</dbReference>
<reference evidence="2 3" key="1">
    <citation type="submission" date="2021-03" db="EMBL/GenBank/DDBJ databases">
        <title>Genomic Encyclopedia of Type Strains, Phase IV (KMG-IV): sequencing the most valuable type-strain genomes for metagenomic binning, comparative biology and taxonomic classification.</title>
        <authorList>
            <person name="Goeker M."/>
        </authorList>
    </citation>
    <scope>NUCLEOTIDE SEQUENCE [LARGE SCALE GENOMIC DNA]</scope>
    <source>
        <strain evidence="2 3">DSM 26048</strain>
    </source>
</reference>
<organism evidence="2 3">
    <name type="scientific">Paenibacillus eucommiae</name>
    <dbReference type="NCBI Taxonomy" id="1355755"/>
    <lineage>
        <taxon>Bacteria</taxon>
        <taxon>Bacillati</taxon>
        <taxon>Bacillota</taxon>
        <taxon>Bacilli</taxon>
        <taxon>Bacillales</taxon>
        <taxon>Paenibacillaceae</taxon>
        <taxon>Paenibacillus</taxon>
    </lineage>
</organism>
<name>A0ABS4J0E1_9BACL</name>
<sequence length="244" mass="27799">MTAWYQESFGSDYLIVYRHRDFQGASHEVKKMTDWLHLGAGAEVLDLCCGMGRHSLALSELGYQVTGVDLSDVLLAEAKRMDTTGQVEWLRGDMREVPLVKSFEAVLNLFTSFGYFEDDTENGRVLHEVHRLLKPEGKFIIDFLNPDYVKANLVSESERSVDGSNIQEVRHIEDGFVRKRITISESGSADRSYLEQVKLYDRASFEKMLTQANLQLDQVYGGYDGQAYDPEHSTRMIFVGHRKG</sequence>
<dbReference type="CDD" id="cd02440">
    <property type="entry name" value="AdoMet_MTases"/>
    <property type="match status" value="1"/>
</dbReference>
<protein>
    <submittedName>
        <fullName evidence="2">SAM-dependent methyltransferase</fullName>
    </submittedName>
</protein>
<evidence type="ECO:0000313" key="2">
    <source>
        <dbReference type="EMBL" id="MBP1993290.1"/>
    </source>
</evidence>
<dbReference type="InterPro" id="IPR029063">
    <property type="entry name" value="SAM-dependent_MTases_sf"/>
</dbReference>
<evidence type="ECO:0000313" key="3">
    <source>
        <dbReference type="Proteomes" id="UP001519287"/>
    </source>
</evidence>